<feature type="coiled-coil region" evidence="1">
    <location>
        <begin position="29"/>
        <end position="70"/>
    </location>
</feature>
<dbReference type="Proteomes" id="UP000019140">
    <property type="component" value="Unassembled WGS sequence"/>
</dbReference>
<keyword evidence="2" id="KW-0472">Membrane</keyword>
<proteinExistence type="predicted"/>
<feature type="transmembrane region" description="Helical" evidence="2">
    <location>
        <begin position="107"/>
        <end position="127"/>
    </location>
</feature>
<name>W4M2E7_9BACT</name>
<reference evidence="3 4" key="1">
    <citation type="journal article" date="2014" name="Nature">
        <title>An environmental bacterial taxon with a large and distinct metabolic repertoire.</title>
        <authorList>
            <person name="Wilson M.C."/>
            <person name="Mori T."/>
            <person name="Ruckert C."/>
            <person name="Uria A.R."/>
            <person name="Helf M.J."/>
            <person name="Takada K."/>
            <person name="Gernert C."/>
            <person name="Steffens U.A."/>
            <person name="Heycke N."/>
            <person name="Schmitt S."/>
            <person name="Rinke C."/>
            <person name="Helfrich E.J."/>
            <person name="Brachmann A.O."/>
            <person name="Gurgui C."/>
            <person name="Wakimoto T."/>
            <person name="Kracht M."/>
            <person name="Crusemann M."/>
            <person name="Hentschel U."/>
            <person name="Abe I."/>
            <person name="Matsunaga S."/>
            <person name="Kalinowski J."/>
            <person name="Takeyama H."/>
            <person name="Piel J."/>
        </authorList>
    </citation>
    <scope>NUCLEOTIDE SEQUENCE [LARGE SCALE GENOMIC DNA]</scope>
    <source>
        <strain evidence="4">TSY2</strain>
    </source>
</reference>
<evidence type="ECO:0000313" key="4">
    <source>
        <dbReference type="Proteomes" id="UP000019140"/>
    </source>
</evidence>
<keyword evidence="1" id="KW-0175">Coiled coil</keyword>
<keyword evidence="2" id="KW-0812">Transmembrane</keyword>
<gene>
    <name evidence="3" type="ORF">ETSY2_29390</name>
</gene>
<evidence type="ECO:0000313" key="3">
    <source>
        <dbReference type="EMBL" id="ETX04328.1"/>
    </source>
</evidence>
<protein>
    <submittedName>
        <fullName evidence="3">Uncharacterized protein</fullName>
    </submittedName>
</protein>
<keyword evidence="2" id="KW-1133">Transmembrane helix</keyword>
<organism evidence="3 4">
    <name type="scientific">Candidatus Entotheonella gemina</name>
    <dbReference type="NCBI Taxonomy" id="1429439"/>
    <lineage>
        <taxon>Bacteria</taxon>
        <taxon>Pseudomonadati</taxon>
        <taxon>Nitrospinota/Tectimicrobiota group</taxon>
        <taxon>Candidatus Tectimicrobiota</taxon>
        <taxon>Candidatus Entotheonellia</taxon>
        <taxon>Candidatus Entotheonellales</taxon>
        <taxon>Candidatus Entotheonellaceae</taxon>
        <taxon>Candidatus Entotheonella</taxon>
    </lineage>
</organism>
<evidence type="ECO:0000256" key="2">
    <source>
        <dbReference type="SAM" id="Phobius"/>
    </source>
</evidence>
<comment type="caution">
    <text evidence="3">The sequence shown here is derived from an EMBL/GenBank/DDBJ whole genome shotgun (WGS) entry which is preliminary data.</text>
</comment>
<dbReference type="AlphaFoldDB" id="W4M2E7"/>
<evidence type="ECO:0000256" key="1">
    <source>
        <dbReference type="SAM" id="Coils"/>
    </source>
</evidence>
<feature type="transmembrane region" description="Helical" evidence="2">
    <location>
        <begin position="6"/>
        <end position="22"/>
    </location>
</feature>
<sequence>MQLTLITGAVGLIAALVFAFLWKAEQSRCARLEGELSQALSNVETLKRTLEDQKATLETLTQLVDTNQERWMRLRRNETRPGWQPSRRGLKSTHFGQQKPAERWRRLLIGALLLTSALLTACAGFPMRTVERIEMVTIPALPQPVIPREPTPPKLELPNVIVMTPGDASYFAEACDDFSSVDSSDRTKMDEVKQQYPGLEREDACRWAIYGFTVQDWLTVETQMAEIASYVEQLRAQIRFLYELMQARQQVMDDHAKSLRGVGTRSRETEQN</sequence>
<keyword evidence="4" id="KW-1185">Reference proteome</keyword>
<dbReference type="EMBL" id="AZHX01001245">
    <property type="protein sequence ID" value="ETX04328.1"/>
    <property type="molecule type" value="Genomic_DNA"/>
</dbReference>
<dbReference type="HOGENOM" id="CLU_1021899_0_0_7"/>
<accession>W4M2E7</accession>